<keyword evidence="2" id="KW-1185">Reference proteome</keyword>
<evidence type="ECO:0000313" key="1">
    <source>
        <dbReference type="EMBL" id="ORZ32954.1"/>
    </source>
</evidence>
<reference evidence="1 2" key="1">
    <citation type="submission" date="2016-07" db="EMBL/GenBank/DDBJ databases">
        <title>Pervasive Adenine N6-methylation of Active Genes in Fungi.</title>
        <authorList>
            <consortium name="DOE Joint Genome Institute"/>
            <person name="Mondo S.J."/>
            <person name="Dannebaum R.O."/>
            <person name="Kuo R.C."/>
            <person name="Labutti K."/>
            <person name="Haridas S."/>
            <person name="Kuo A."/>
            <person name="Salamov A."/>
            <person name="Ahrendt S.R."/>
            <person name="Lipzen A."/>
            <person name="Sullivan W."/>
            <person name="Andreopoulos W.B."/>
            <person name="Clum A."/>
            <person name="Lindquist E."/>
            <person name="Daum C."/>
            <person name="Ramamoorthy G.K."/>
            <person name="Gryganskyi A."/>
            <person name="Culley D."/>
            <person name="Magnuson J.K."/>
            <person name="James T.Y."/>
            <person name="O'Malley M.A."/>
            <person name="Stajich J.E."/>
            <person name="Spatafora J.W."/>
            <person name="Visel A."/>
            <person name="Grigoriev I.V."/>
        </authorList>
    </citation>
    <scope>NUCLEOTIDE SEQUENCE [LARGE SCALE GENOMIC DNA]</scope>
    <source>
        <strain evidence="1 2">PL171</strain>
    </source>
</reference>
<protein>
    <submittedName>
        <fullName evidence="1">Uncharacterized protein</fullName>
    </submittedName>
</protein>
<accession>A0A1Y2HG22</accession>
<dbReference type="AlphaFoldDB" id="A0A1Y2HG22"/>
<name>A0A1Y2HG22_9FUNG</name>
<proteinExistence type="predicted"/>
<evidence type="ECO:0000313" key="2">
    <source>
        <dbReference type="Proteomes" id="UP000193411"/>
    </source>
</evidence>
<organism evidence="1 2">
    <name type="scientific">Catenaria anguillulae PL171</name>
    <dbReference type="NCBI Taxonomy" id="765915"/>
    <lineage>
        <taxon>Eukaryota</taxon>
        <taxon>Fungi</taxon>
        <taxon>Fungi incertae sedis</taxon>
        <taxon>Blastocladiomycota</taxon>
        <taxon>Blastocladiomycetes</taxon>
        <taxon>Blastocladiales</taxon>
        <taxon>Catenariaceae</taxon>
        <taxon>Catenaria</taxon>
    </lineage>
</organism>
<dbReference type="EMBL" id="MCFL01000040">
    <property type="protein sequence ID" value="ORZ32954.1"/>
    <property type="molecule type" value="Genomic_DNA"/>
</dbReference>
<sequence length="96" mass="10646">MLFLPPPPQLQSLLLDPRRHLLHVVMIPATTVHVCCSALPELGEGSLLHCGSVGCTKGHDFFSFSFCKCSLDYLVYVMYMNTNLAMATSRDANEED</sequence>
<comment type="caution">
    <text evidence="1">The sequence shown here is derived from an EMBL/GenBank/DDBJ whole genome shotgun (WGS) entry which is preliminary data.</text>
</comment>
<dbReference type="Proteomes" id="UP000193411">
    <property type="component" value="Unassembled WGS sequence"/>
</dbReference>
<gene>
    <name evidence="1" type="ORF">BCR44DRAFT_168706</name>
</gene>